<organism evidence="1 2">
    <name type="scientific">Streptomyces lavendofoliae</name>
    <dbReference type="NCBI Taxonomy" id="67314"/>
    <lineage>
        <taxon>Bacteria</taxon>
        <taxon>Bacillati</taxon>
        <taxon>Actinomycetota</taxon>
        <taxon>Actinomycetes</taxon>
        <taxon>Kitasatosporales</taxon>
        <taxon>Streptomycetaceae</taxon>
        <taxon>Streptomyces</taxon>
    </lineage>
</organism>
<name>A0A918HZ93_9ACTN</name>
<comment type="caution">
    <text evidence="1">The sequence shown here is derived from an EMBL/GenBank/DDBJ whole genome shotgun (WGS) entry which is preliminary data.</text>
</comment>
<proteinExistence type="predicted"/>
<sequence length="195" mass="22070">MKRTQGAQADTIDGDILRRLDRAVRTGGLVRVHRAIPRADRFEGFVVGVDAGWTLIARCTDIRLDGWTAVRTADIVKVRRRGDGNCLTIRALRRRGRWPVRMPEPAVRLDTLPALAESASAAFGLITLHVERHMPDVCYIGALTELRRASLRLREVDTEARWRDGVSAFRFKDITRVEFGGHYEKTLREFAGPRP</sequence>
<accession>A0A918HZ93</accession>
<evidence type="ECO:0000313" key="1">
    <source>
        <dbReference type="EMBL" id="GGU49246.1"/>
    </source>
</evidence>
<dbReference type="Proteomes" id="UP000636661">
    <property type="component" value="Unassembled WGS sequence"/>
</dbReference>
<reference evidence="1" key="1">
    <citation type="journal article" date="2014" name="Int. J. Syst. Evol. Microbiol.">
        <title>Complete genome sequence of Corynebacterium casei LMG S-19264T (=DSM 44701T), isolated from a smear-ripened cheese.</title>
        <authorList>
            <consortium name="US DOE Joint Genome Institute (JGI-PGF)"/>
            <person name="Walter F."/>
            <person name="Albersmeier A."/>
            <person name="Kalinowski J."/>
            <person name="Ruckert C."/>
        </authorList>
    </citation>
    <scope>NUCLEOTIDE SEQUENCE</scope>
    <source>
        <strain evidence="1">JCM 4391</strain>
    </source>
</reference>
<gene>
    <name evidence="1" type="ORF">GCM10010274_42200</name>
</gene>
<dbReference type="RefSeq" id="WP_189552462.1">
    <property type="nucleotide sequence ID" value="NZ_BMTP01000011.1"/>
</dbReference>
<reference evidence="1" key="2">
    <citation type="submission" date="2020-09" db="EMBL/GenBank/DDBJ databases">
        <authorList>
            <person name="Sun Q."/>
            <person name="Ohkuma M."/>
        </authorList>
    </citation>
    <scope>NUCLEOTIDE SEQUENCE</scope>
    <source>
        <strain evidence="1">JCM 4391</strain>
    </source>
</reference>
<keyword evidence="2" id="KW-1185">Reference proteome</keyword>
<protein>
    <submittedName>
        <fullName evidence="1">Uncharacterized protein</fullName>
    </submittedName>
</protein>
<dbReference type="AlphaFoldDB" id="A0A918HZ93"/>
<dbReference type="EMBL" id="BMTP01000011">
    <property type="protein sequence ID" value="GGU49246.1"/>
    <property type="molecule type" value="Genomic_DNA"/>
</dbReference>
<evidence type="ECO:0000313" key="2">
    <source>
        <dbReference type="Proteomes" id="UP000636661"/>
    </source>
</evidence>